<keyword evidence="5" id="KW-0547">Nucleotide-binding</keyword>
<feature type="transmembrane region" description="Helical" evidence="10">
    <location>
        <begin position="71"/>
        <end position="92"/>
    </location>
</feature>
<dbReference type="GO" id="GO:0005774">
    <property type="term" value="C:vacuolar membrane"/>
    <property type="evidence" value="ECO:0007669"/>
    <property type="project" value="UniProtKB-SubCell"/>
</dbReference>
<dbReference type="InterPro" id="IPR050173">
    <property type="entry name" value="ABC_transporter_C-like"/>
</dbReference>
<dbReference type="Proteomes" id="UP001146120">
    <property type="component" value="Unassembled WGS sequence"/>
</dbReference>
<dbReference type="GO" id="GO:0005524">
    <property type="term" value="F:ATP binding"/>
    <property type="evidence" value="ECO:0007669"/>
    <property type="project" value="UniProtKB-KW"/>
</dbReference>
<dbReference type="CDD" id="cd03244">
    <property type="entry name" value="ABCC_MRP_domain2"/>
    <property type="match status" value="1"/>
</dbReference>
<dbReference type="GO" id="GO:0016887">
    <property type="term" value="F:ATP hydrolysis activity"/>
    <property type="evidence" value="ECO:0007669"/>
    <property type="project" value="InterPro"/>
</dbReference>
<keyword evidence="14" id="KW-1185">Reference proteome</keyword>
<keyword evidence="7 10" id="KW-1133">Transmembrane helix</keyword>
<evidence type="ECO:0000313" key="14">
    <source>
        <dbReference type="Proteomes" id="UP001146120"/>
    </source>
</evidence>
<evidence type="ECO:0008006" key="15">
    <source>
        <dbReference type="Google" id="ProtNLM"/>
    </source>
</evidence>
<feature type="transmembrane region" description="Helical" evidence="10">
    <location>
        <begin position="205"/>
        <end position="223"/>
    </location>
</feature>
<dbReference type="PROSITE" id="PS00211">
    <property type="entry name" value="ABC_TRANSPORTER_1"/>
    <property type="match status" value="2"/>
</dbReference>
<evidence type="ECO:0000256" key="6">
    <source>
        <dbReference type="ARBA" id="ARBA00022840"/>
    </source>
</evidence>
<dbReference type="AlphaFoldDB" id="A0AAV2ZEI1"/>
<dbReference type="CDD" id="cd18579">
    <property type="entry name" value="ABC_6TM_ABCC_D1"/>
    <property type="match status" value="1"/>
</dbReference>
<dbReference type="FunFam" id="1.20.1560.10:FF:000013">
    <property type="entry name" value="ABC transporter C family member 2"/>
    <property type="match status" value="1"/>
</dbReference>
<dbReference type="InterPro" id="IPR017871">
    <property type="entry name" value="ABC_transporter-like_CS"/>
</dbReference>
<evidence type="ECO:0000256" key="7">
    <source>
        <dbReference type="ARBA" id="ARBA00022989"/>
    </source>
</evidence>
<dbReference type="SUPFAM" id="SSF52540">
    <property type="entry name" value="P-loop containing nucleoside triphosphate hydrolases"/>
    <property type="match status" value="2"/>
</dbReference>
<dbReference type="FunFam" id="3.40.50.300:FF:000163">
    <property type="entry name" value="Multidrug resistance-associated protein member 4"/>
    <property type="match status" value="1"/>
</dbReference>
<feature type="domain" description="ABC transmembrane type-1" evidence="12">
    <location>
        <begin position="77"/>
        <end position="348"/>
    </location>
</feature>
<dbReference type="InterPro" id="IPR027417">
    <property type="entry name" value="P-loop_NTPase"/>
</dbReference>
<dbReference type="Pfam" id="PF00005">
    <property type="entry name" value="ABC_tran"/>
    <property type="match status" value="2"/>
</dbReference>
<dbReference type="GO" id="GO:0140359">
    <property type="term" value="F:ABC-type transporter activity"/>
    <property type="evidence" value="ECO:0007669"/>
    <property type="project" value="InterPro"/>
</dbReference>
<dbReference type="PROSITE" id="PS50893">
    <property type="entry name" value="ABC_TRANSPORTER_2"/>
    <property type="match status" value="2"/>
</dbReference>
<keyword evidence="2" id="KW-0813">Transport</keyword>
<proteinExistence type="predicted"/>
<feature type="domain" description="ABC transmembrane type-1" evidence="12">
    <location>
        <begin position="705"/>
        <end position="987"/>
    </location>
</feature>
<dbReference type="InterPro" id="IPR011527">
    <property type="entry name" value="ABC1_TM_dom"/>
</dbReference>
<comment type="caution">
    <text evidence="13">The sequence shown here is derived from an EMBL/GenBank/DDBJ whole genome shotgun (WGS) entry which is preliminary data.</text>
</comment>
<dbReference type="Gene3D" id="1.20.1560.10">
    <property type="entry name" value="ABC transporter type 1, transmembrane domain"/>
    <property type="match status" value="2"/>
</dbReference>
<keyword evidence="4" id="KW-0677">Repeat</keyword>
<dbReference type="SMART" id="SM00382">
    <property type="entry name" value="AAA"/>
    <property type="match status" value="2"/>
</dbReference>
<feature type="transmembrane region" description="Helical" evidence="10">
    <location>
        <begin position="177"/>
        <end position="199"/>
    </location>
</feature>
<dbReference type="InterPro" id="IPR044726">
    <property type="entry name" value="ABCC_6TM_D2"/>
</dbReference>
<accession>A0AAV2ZEI1</accession>
<dbReference type="SUPFAM" id="SSF90123">
    <property type="entry name" value="ABC transporter transmembrane region"/>
    <property type="match status" value="2"/>
</dbReference>
<evidence type="ECO:0000313" key="13">
    <source>
        <dbReference type="EMBL" id="DBA04360.1"/>
    </source>
</evidence>
<evidence type="ECO:0000259" key="11">
    <source>
        <dbReference type="PROSITE" id="PS50893"/>
    </source>
</evidence>
<feature type="domain" description="ABC transporter" evidence="11">
    <location>
        <begin position="1024"/>
        <end position="1243"/>
    </location>
</feature>
<name>A0AAV2ZEI1_9STRA</name>
<keyword evidence="6" id="KW-0067">ATP-binding</keyword>
<gene>
    <name evidence="13" type="ORF">N0F65_002122</name>
</gene>
<dbReference type="PANTHER" id="PTHR24223">
    <property type="entry name" value="ATP-BINDING CASSETTE SUB-FAMILY C"/>
    <property type="match status" value="1"/>
</dbReference>
<feature type="transmembrane region" description="Helical" evidence="10">
    <location>
        <begin position="936"/>
        <end position="953"/>
    </location>
</feature>
<dbReference type="CDD" id="cd03250">
    <property type="entry name" value="ABCC_MRP_domain1"/>
    <property type="match status" value="1"/>
</dbReference>
<evidence type="ECO:0000256" key="3">
    <source>
        <dbReference type="ARBA" id="ARBA00022692"/>
    </source>
</evidence>
<dbReference type="Pfam" id="PF00664">
    <property type="entry name" value="ABC_membrane"/>
    <property type="match status" value="2"/>
</dbReference>
<dbReference type="PANTHER" id="PTHR24223:SF443">
    <property type="entry name" value="MULTIDRUG-RESISTANCE LIKE PROTEIN 1, ISOFORM I"/>
    <property type="match status" value="1"/>
</dbReference>
<feature type="transmembrane region" description="Helical" evidence="10">
    <location>
        <begin position="743"/>
        <end position="766"/>
    </location>
</feature>
<keyword evidence="8 10" id="KW-0472">Membrane</keyword>
<evidence type="ECO:0000256" key="5">
    <source>
        <dbReference type="ARBA" id="ARBA00022741"/>
    </source>
</evidence>
<dbReference type="CDD" id="cd18580">
    <property type="entry name" value="ABC_6TM_ABCC_D2"/>
    <property type="match status" value="1"/>
</dbReference>
<evidence type="ECO:0000256" key="9">
    <source>
        <dbReference type="SAM" id="MobiDB-lite"/>
    </source>
</evidence>
<sequence length="1248" mass="137353">MQPLVSLGAQRVLEQADIWPLCLQDTCNSLAIRFEAQYPLAKTNAPRSIPIVAWALLRTFRGAFVTQTANYVLHLTTMVLQPFVAQAMLDYLNHRDNVFGISNGYALVALMAVVSFISITTVNFAGFTGTKAGANARSIVMNVVFQKALRLSSAARQSYTTGEITTLMSVDAERVSACFVVGMWAFIAPVSFVVTVVLIGILYSWVAAIVGATLLVAVIVASLRMAKHMGQLQAQLLSKAEERVRMTSESLQGIRVMKYYAWEDAMAQRIESIRVVEVQLYRKFQFWNMLNSTLLFLTPLLFGGVVLAICVAIKGSLSVTQVFTLIAVVNISRLGVSLFPNAVAAISQARVACIRLDRYLASEELSASVITDDTQQVLDHSKTGEISIRNATFSWGRDGEPSHPADSRVHNNVVESEVEAAPSSPEFQLVNVDLHVKPGSLVVIVGAVGAGKSSLLSAMLGEMHQLDGERSLGGDVSYVGQEAWIRNATVEKNILFEEELEPERYAQVLECTQLAQDLAVLPNGDQTEIGERGINLSGGQKARISMARAVYRSHYDILVMDDPLSAVDAHVAHAMFDQCINGMARNKTRLLVLNGHYDLLPHADQIVVMRAGKIVANGPFDKVVARFPDLKYSRQETAAPQPQPNAIESEEIAGSSHTPTTGAVEATSEDEKAGYESADSVDMAIEQESLGDGKLVEIEDPVVSVVALAYAIGQSVRVLADWWQGYWAQNMARDGSSSTHSNVWFGLWFLGWIVLCCIVTFGRGLLLMEVCIRISTNLHNELLRRVLQAPVNRYFDVTPVGRIINRFSNDLDQVDATLPQQYHNLLQSLAVFMGCLAVCGLASYWIVLTYVPMFFVFIGTGWYFKKSSREIKRLDGITRTPIFNLFGETLTGLSTIRAFRMQSAFARLNKQAIDANGAIYWTYTCAARWLAIRLDWLSVCIITFVSLFVVVSRDHLSPLIAGISITYSLMLTTMVQWVVRAFDMTDNAMTSVERLLHFRTIPAEIDEEDSVSVAGKSWPRAGAIHFDNRQLRYRPELPLALRGVSMTVAGGEKLGICGRTGAGKSSLIVALFRICEIDRASIFALAIIPQDPVLYSGTLRENLDPFHEHDDDAIWSVLRHVHLADAVTTWSSCGLDFAVSEKGGNLSVGQRQLLCIGRALLKKSRVVVLDEATANVDSVTDALIQHTIQHEFQGKTVLIIAHRINTIMHCDKIAVMDAGRVAEFGSPQELLGRSDSIFASLQKRSQQS</sequence>
<keyword evidence="3 10" id="KW-0812">Transmembrane</keyword>
<feature type="transmembrane region" description="Helical" evidence="10">
    <location>
        <begin position="104"/>
        <end position="127"/>
    </location>
</feature>
<evidence type="ECO:0000256" key="8">
    <source>
        <dbReference type="ARBA" id="ARBA00023136"/>
    </source>
</evidence>
<feature type="region of interest" description="Disordered" evidence="9">
    <location>
        <begin position="634"/>
        <end position="671"/>
    </location>
</feature>
<dbReference type="PROSITE" id="PS50929">
    <property type="entry name" value="ABC_TM1F"/>
    <property type="match status" value="2"/>
</dbReference>
<organism evidence="13 14">
    <name type="scientific">Lagenidium giganteum</name>
    <dbReference type="NCBI Taxonomy" id="4803"/>
    <lineage>
        <taxon>Eukaryota</taxon>
        <taxon>Sar</taxon>
        <taxon>Stramenopiles</taxon>
        <taxon>Oomycota</taxon>
        <taxon>Peronosporomycetes</taxon>
        <taxon>Pythiales</taxon>
        <taxon>Pythiaceae</taxon>
    </lineage>
</organism>
<dbReference type="EMBL" id="DAKRPA010000009">
    <property type="protein sequence ID" value="DBA04360.1"/>
    <property type="molecule type" value="Genomic_DNA"/>
</dbReference>
<dbReference type="InterPro" id="IPR044746">
    <property type="entry name" value="ABCC_6TM_D1"/>
</dbReference>
<feature type="domain" description="ABC transporter" evidence="11">
    <location>
        <begin position="413"/>
        <end position="636"/>
    </location>
</feature>
<feature type="compositionally biased region" description="Polar residues" evidence="9">
    <location>
        <begin position="635"/>
        <end position="646"/>
    </location>
</feature>
<reference evidence="13" key="1">
    <citation type="submission" date="2022-11" db="EMBL/GenBank/DDBJ databases">
        <authorList>
            <person name="Morgan W.R."/>
            <person name="Tartar A."/>
        </authorList>
    </citation>
    <scope>NUCLEOTIDE SEQUENCE</scope>
    <source>
        <strain evidence="13">ARSEF 373</strain>
    </source>
</reference>
<dbReference type="InterPro" id="IPR036640">
    <property type="entry name" value="ABC1_TM_sf"/>
</dbReference>
<evidence type="ECO:0000259" key="12">
    <source>
        <dbReference type="PROSITE" id="PS50929"/>
    </source>
</evidence>
<feature type="transmembrane region" description="Helical" evidence="10">
    <location>
        <begin position="294"/>
        <end position="317"/>
    </location>
</feature>
<dbReference type="InterPro" id="IPR003593">
    <property type="entry name" value="AAA+_ATPase"/>
</dbReference>
<dbReference type="FunFam" id="3.40.50.300:FF:000997">
    <property type="entry name" value="Multidrug resistance-associated protein 1"/>
    <property type="match status" value="1"/>
</dbReference>
<feature type="transmembrane region" description="Helical" evidence="10">
    <location>
        <begin position="831"/>
        <end position="864"/>
    </location>
</feature>
<evidence type="ECO:0000256" key="4">
    <source>
        <dbReference type="ARBA" id="ARBA00022737"/>
    </source>
</evidence>
<reference evidence="13" key="2">
    <citation type="journal article" date="2023" name="Microbiol Resour">
        <title>Decontamination and Annotation of the Draft Genome Sequence of the Oomycete Lagenidium giganteum ARSEF 373.</title>
        <authorList>
            <person name="Morgan W.R."/>
            <person name="Tartar A."/>
        </authorList>
    </citation>
    <scope>NUCLEOTIDE SEQUENCE</scope>
    <source>
        <strain evidence="13">ARSEF 373</strain>
    </source>
</reference>
<dbReference type="Gene3D" id="3.40.50.300">
    <property type="entry name" value="P-loop containing nucleotide triphosphate hydrolases"/>
    <property type="match status" value="2"/>
</dbReference>
<protein>
    <recommendedName>
        <fullName evidence="15">ABC transporter</fullName>
    </recommendedName>
</protein>
<evidence type="ECO:0000256" key="2">
    <source>
        <dbReference type="ARBA" id="ARBA00022448"/>
    </source>
</evidence>
<feature type="transmembrane region" description="Helical" evidence="10">
    <location>
        <begin position="323"/>
        <end position="346"/>
    </location>
</feature>
<feature type="transmembrane region" description="Helical" evidence="10">
    <location>
        <begin position="959"/>
        <end position="979"/>
    </location>
</feature>
<comment type="subcellular location">
    <subcellularLocation>
        <location evidence="1">Vacuole membrane</location>
        <topology evidence="1">Multi-pass membrane protein</topology>
    </subcellularLocation>
</comment>
<evidence type="ECO:0000256" key="10">
    <source>
        <dbReference type="SAM" id="Phobius"/>
    </source>
</evidence>
<dbReference type="InterPro" id="IPR003439">
    <property type="entry name" value="ABC_transporter-like_ATP-bd"/>
</dbReference>
<evidence type="ECO:0000256" key="1">
    <source>
        <dbReference type="ARBA" id="ARBA00004128"/>
    </source>
</evidence>